<organism evidence="1">
    <name type="scientific">uncultured Caudovirales phage</name>
    <dbReference type="NCBI Taxonomy" id="2100421"/>
    <lineage>
        <taxon>Viruses</taxon>
        <taxon>Duplodnaviria</taxon>
        <taxon>Heunggongvirae</taxon>
        <taxon>Uroviricota</taxon>
        <taxon>Caudoviricetes</taxon>
        <taxon>Peduoviridae</taxon>
        <taxon>Maltschvirus</taxon>
        <taxon>Maltschvirus maltsch</taxon>
    </lineage>
</organism>
<name>A0A6J5MLU5_9CAUD</name>
<reference evidence="1" key="1">
    <citation type="submission" date="2020-04" db="EMBL/GenBank/DDBJ databases">
        <authorList>
            <person name="Chiriac C."/>
            <person name="Salcher M."/>
            <person name="Ghai R."/>
            <person name="Kavagutti S V."/>
        </authorList>
    </citation>
    <scope>NUCLEOTIDE SEQUENCE</scope>
</reference>
<protein>
    <submittedName>
        <fullName evidence="1">Uncharacterized protein</fullName>
    </submittedName>
</protein>
<accession>A0A6J5MLU5</accession>
<gene>
    <name evidence="1" type="ORF">UFOVP455_49</name>
</gene>
<dbReference type="EMBL" id="LR796427">
    <property type="protein sequence ID" value="CAB4144549.1"/>
    <property type="molecule type" value="Genomic_DNA"/>
</dbReference>
<evidence type="ECO:0000313" key="1">
    <source>
        <dbReference type="EMBL" id="CAB4144549.1"/>
    </source>
</evidence>
<proteinExistence type="predicted"/>
<sequence>MNRALELSKKIYEAGFEPDMTARSSKGSTNIYLTIGKPDMQEDIKSFFNIYPWFSTDWCWEMLPDSIDHLNSLVVTKNAIVYEESPDHISTYYCEIKDSLHEALLETICWCIDNRHIKVVK</sequence>